<name>A0AA41H680_9BURK</name>
<evidence type="ECO:0000313" key="1">
    <source>
        <dbReference type="EMBL" id="MBV6322638.1"/>
    </source>
</evidence>
<gene>
    <name evidence="1" type="ORF">KVP70_17025</name>
</gene>
<dbReference type="EMBL" id="JAHTGR010000008">
    <property type="protein sequence ID" value="MBV6322638.1"/>
    <property type="molecule type" value="Genomic_DNA"/>
</dbReference>
<organism evidence="1 2">
    <name type="scientific">Duganella violaceipulchra</name>
    <dbReference type="NCBI Taxonomy" id="2849652"/>
    <lineage>
        <taxon>Bacteria</taxon>
        <taxon>Pseudomonadati</taxon>
        <taxon>Pseudomonadota</taxon>
        <taxon>Betaproteobacteria</taxon>
        <taxon>Burkholderiales</taxon>
        <taxon>Oxalobacteraceae</taxon>
        <taxon>Telluria group</taxon>
        <taxon>Duganella</taxon>
    </lineage>
</organism>
<proteinExistence type="predicted"/>
<reference evidence="1" key="1">
    <citation type="submission" date="2021-07" db="EMBL/GenBank/DDBJ databases">
        <title>Characterization of violacein-producing bacteria and related species.</title>
        <authorList>
            <person name="Wilson H.S."/>
            <person name="De Leon M.E."/>
        </authorList>
    </citation>
    <scope>NUCLEOTIDE SEQUENCE</scope>
    <source>
        <strain evidence="1">HSC-15S17</strain>
    </source>
</reference>
<accession>A0AA41H680</accession>
<evidence type="ECO:0000313" key="2">
    <source>
        <dbReference type="Proteomes" id="UP001155901"/>
    </source>
</evidence>
<dbReference type="Proteomes" id="UP001155901">
    <property type="component" value="Unassembled WGS sequence"/>
</dbReference>
<comment type="caution">
    <text evidence="1">The sequence shown here is derived from an EMBL/GenBank/DDBJ whole genome shotgun (WGS) entry which is preliminary data.</text>
</comment>
<dbReference type="AlphaFoldDB" id="A0AA41H680"/>
<protein>
    <submittedName>
        <fullName evidence="1">Uncharacterized protein</fullName>
    </submittedName>
</protein>
<sequence length="75" mass="8238">MATVVKHRKINIVVLEQNEQIADQCRQGDIAIVTDPAGWWIKFVGEGGHVDCYGVPYASYNEALWSAKAAAEFGT</sequence>